<dbReference type="PATRIC" id="fig|1453496.5.peg.1555"/>
<proteinExistence type="predicted"/>
<dbReference type="EMBL" id="CP009706">
    <property type="protein sequence ID" value="AIU72301.1"/>
    <property type="molecule type" value="Genomic_DNA"/>
</dbReference>
<dbReference type="SUPFAM" id="SSF56281">
    <property type="entry name" value="Metallo-hydrolase/oxidoreductase"/>
    <property type="match status" value="1"/>
</dbReference>
<evidence type="ECO:0000313" key="2">
    <source>
        <dbReference type="EMBL" id="AIU72301.1"/>
    </source>
</evidence>
<dbReference type="PANTHER" id="PTHR13754">
    <property type="entry name" value="METALLO-BETA-LACTAMASE SUPERFAMILY PROTEIN"/>
    <property type="match status" value="1"/>
</dbReference>
<dbReference type="InterPro" id="IPR052926">
    <property type="entry name" value="Metallo-beta-lactamase_dom"/>
</dbReference>
<accession>A0A097R0Q7</accession>
<evidence type="ECO:0000313" key="3">
    <source>
        <dbReference type="Proteomes" id="UP000029986"/>
    </source>
</evidence>
<organism evidence="2 3">
    <name type="scientific">Hafnia alvei FB1</name>
    <dbReference type="NCBI Taxonomy" id="1453496"/>
    <lineage>
        <taxon>Bacteria</taxon>
        <taxon>Pseudomonadati</taxon>
        <taxon>Pseudomonadota</taxon>
        <taxon>Gammaproteobacteria</taxon>
        <taxon>Enterobacterales</taxon>
        <taxon>Hafniaceae</taxon>
        <taxon>Hafnia</taxon>
    </lineage>
</organism>
<dbReference type="Gene3D" id="3.60.15.10">
    <property type="entry name" value="Ribonuclease Z/Hydroxyacylglutathione hydrolase-like"/>
    <property type="match status" value="1"/>
</dbReference>
<dbReference type="KEGG" id="hav:AT03_07805"/>
<reference evidence="2 3" key="1">
    <citation type="journal article" date="2014" name="Gut Pathog.">
        <title>Gene clusters of Hafnia alvei strain FB1 important in survival and pathogenesis: a draft genome perspective.</title>
        <authorList>
            <person name="Tan J.Y."/>
            <person name="Yin W.F."/>
            <person name="Chan K.G."/>
        </authorList>
    </citation>
    <scope>NUCLEOTIDE SEQUENCE [LARGE SCALE GENOMIC DNA]</scope>
    <source>
        <strain evidence="2 3">FB1</strain>
    </source>
</reference>
<evidence type="ECO:0000259" key="1">
    <source>
        <dbReference type="SMART" id="SM00849"/>
    </source>
</evidence>
<name>A0A097R0Q7_HAFAL</name>
<feature type="domain" description="Metallo-beta-lactamase" evidence="1">
    <location>
        <begin position="22"/>
        <end position="193"/>
    </location>
</feature>
<dbReference type="InterPro" id="IPR036866">
    <property type="entry name" value="RibonucZ/Hydroxyglut_hydro"/>
</dbReference>
<dbReference type="InterPro" id="IPR001279">
    <property type="entry name" value="Metallo-B-lactamas"/>
</dbReference>
<dbReference type="GO" id="GO:0016740">
    <property type="term" value="F:transferase activity"/>
    <property type="evidence" value="ECO:0007669"/>
    <property type="project" value="TreeGrafter"/>
</dbReference>
<dbReference type="RefSeq" id="WP_025800874.1">
    <property type="nucleotide sequence ID" value="NZ_CP009706.1"/>
</dbReference>
<dbReference type="Pfam" id="PF00753">
    <property type="entry name" value="Lactamase_B"/>
    <property type="match status" value="1"/>
</dbReference>
<dbReference type="eggNOG" id="COG1237">
    <property type="taxonomic scope" value="Bacteria"/>
</dbReference>
<dbReference type="PANTHER" id="PTHR13754:SF13">
    <property type="entry name" value="METALLO-BETA-LACTAMASE SUPERFAMILY PROTEIN (AFU_ORTHOLOGUE AFUA_3G07630)"/>
    <property type="match status" value="1"/>
</dbReference>
<dbReference type="CDD" id="cd07713">
    <property type="entry name" value="DHPS-like_MBL-fold"/>
    <property type="match status" value="1"/>
</dbReference>
<protein>
    <submittedName>
        <fullName evidence="2">Metallo-beta-lactamase</fullName>
    </submittedName>
</protein>
<dbReference type="HOGENOM" id="CLU_036012_0_1_6"/>
<keyword evidence="3" id="KW-1185">Reference proteome</keyword>
<dbReference type="AlphaFoldDB" id="A0A097R0Q7"/>
<dbReference type="SMART" id="SM00849">
    <property type="entry name" value="Lactamase_B"/>
    <property type="match status" value="1"/>
</dbReference>
<sequence length="272" mass="30487">MSLKITVLLENHTRHADLNSGVGLSLWLDDGEQRVLFDTGQDRRFCHNAQRLGIDLSTVSSVVLSHGHYDHFGGLPYLIPYTPHKPKVICHPDVFLTRYAGGFIGSRAIKIKKISPENNKTQLQTHFPFQLSRQPVNIGTRFIFAGEIPRSNPNKRFGLIENDTGYETDYVRDDSCLIWRGSQGLVIIVGCSHSGICDIIDYAKQIAGVEKVSAVIGGLHLRSAGLPEMLRTRRYFQQQKINLIYGCHCTGGWGRLWLNAQPFNTGDILSLE</sequence>
<dbReference type="Proteomes" id="UP000029986">
    <property type="component" value="Chromosome"/>
</dbReference>
<dbReference type="InterPro" id="IPR041712">
    <property type="entry name" value="DHPS-like_MBL-fold"/>
</dbReference>
<gene>
    <name evidence="2" type="ORF">AT03_07805</name>
</gene>
<dbReference type="OrthoDB" id="9803916at2"/>